<dbReference type="SUPFAM" id="SSF103473">
    <property type="entry name" value="MFS general substrate transporter"/>
    <property type="match status" value="1"/>
</dbReference>
<dbReference type="GO" id="GO:0016020">
    <property type="term" value="C:membrane"/>
    <property type="evidence" value="ECO:0007669"/>
    <property type="project" value="UniProtKB-SubCell"/>
</dbReference>
<dbReference type="InterPro" id="IPR050382">
    <property type="entry name" value="MFS_Na/Anion_cotransporter"/>
</dbReference>
<comment type="subcellular location">
    <subcellularLocation>
        <location evidence="1">Membrane</location>
        <topology evidence="1">Multi-pass membrane protein</topology>
    </subcellularLocation>
</comment>
<evidence type="ECO:0000256" key="5">
    <source>
        <dbReference type="ARBA" id="ARBA00024362"/>
    </source>
</evidence>
<evidence type="ECO:0000256" key="1">
    <source>
        <dbReference type="ARBA" id="ARBA00004141"/>
    </source>
</evidence>
<name>A0A9Q0JX32_9MAGN</name>
<dbReference type="InterPro" id="IPR036259">
    <property type="entry name" value="MFS_trans_sf"/>
</dbReference>
<keyword evidence="3 6" id="KW-1133">Transmembrane helix</keyword>
<evidence type="ECO:0000313" key="8">
    <source>
        <dbReference type="EMBL" id="KAJ4954692.1"/>
    </source>
</evidence>
<dbReference type="InterPro" id="IPR020846">
    <property type="entry name" value="MFS_dom"/>
</dbReference>
<evidence type="ECO:0000256" key="6">
    <source>
        <dbReference type="SAM" id="Phobius"/>
    </source>
</evidence>
<dbReference type="PROSITE" id="PS50850">
    <property type="entry name" value="MFS"/>
    <property type="match status" value="1"/>
</dbReference>
<keyword evidence="2 6" id="KW-0812">Transmembrane</keyword>
<proteinExistence type="inferred from homology"/>
<dbReference type="EMBL" id="JAMYWD010000011">
    <property type="protein sequence ID" value="KAJ4954692.1"/>
    <property type="molecule type" value="Genomic_DNA"/>
</dbReference>
<keyword evidence="9" id="KW-1185">Reference proteome</keyword>
<evidence type="ECO:0000256" key="2">
    <source>
        <dbReference type="ARBA" id="ARBA00022692"/>
    </source>
</evidence>
<dbReference type="GO" id="GO:0022857">
    <property type="term" value="F:transmembrane transporter activity"/>
    <property type="evidence" value="ECO:0007669"/>
    <property type="project" value="InterPro"/>
</dbReference>
<protein>
    <recommendedName>
        <fullName evidence="7">Major facilitator superfamily (MFS) profile domain-containing protein</fullName>
    </recommendedName>
</protein>
<evidence type="ECO:0000256" key="3">
    <source>
        <dbReference type="ARBA" id="ARBA00022989"/>
    </source>
</evidence>
<dbReference type="OrthoDB" id="2250022at2759"/>
<feature type="transmembrane region" description="Helical" evidence="6">
    <location>
        <begin position="54"/>
        <end position="75"/>
    </location>
</feature>
<reference evidence="8" key="1">
    <citation type="journal article" date="2023" name="Plant J.">
        <title>The genome of the king protea, Protea cynaroides.</title>
        <authorList>
            <person name="Chang J."/>
            <person name="Duong T.A."/>
            <person name="Schoeman C."/>
            <person name="Ma X."/>
            <person name="Roodt D."/>
            <person name="Barker N."/>
            <person name="Li Z."/>
            <person name="Van de Peer Y."/>
            <person name="Mizrachi E."/>
        </authorList>
    </citation>
    <scope>NUCLEOTIDE SEQUENCE</scope>
    <source>
        <tissue evidence="8">Young leaves</tissue>
    </source>
</reference>
<accession>A0A9Q0JX32</accession>
<dbReference type="PANTHER" id="PTHR11662:SF255">
    <property type="entry name" value="ASCORBATE TRANSPORTER, CHLOROPLASTIC"/>
    <property type="match status" value="1"/>
</dbReference>
<gene>
    <name evidence="8" type="ORF">NE237_011475</name>
</gene>
<keyword evidence="4 6" id="KW-0472">Membrane</keyword>
<dbReference type="InterPro" id="IPR011701">
    <property type="entry name" value="MFS"/>
</dbReference>
<dbReference type="AlphaFoldDB" id="A0A9Q0JX32"/>
<sequence length="177" mass="19830">MGIGEGVTRAAMNNILSKCVPVSERSRSLAFVYSGKYLGSVTGLAFSPIVIHKFGWPFVFFSFGSLGSIWLALWLNKAHSSPKEDPELSADEKFARGQMLFHSLVSILITKILDHVMQEYCWDYQTLLECLLESLAQLPLDTFSNEVRGMMSLKCLSSYVIGTLVWNFFSTGEKILE</sequence>
<feature type="domain" description="Major facilitator superfamily (MFS) profile" evidence="7">
    <location>
        <begin position="1"/>
        <end position="177"/>
    </location>
</feature>
<comment type="similarity">
    <text evidence="5">Belongs to the major facilitator superfamily. Sodium/anion cotransporter (TC 2.A.1.14) family.</text>
</comment>
<comment type="caution">
    <text evidence="8">The sequence shown here is derived from an EMBL/GenBank/DDBJ whole genome shotgun (WGS) entry which is preliminary data.</text>
</comment>
<dbReference type="Proteomes" id="UP001141806">
    <property type="component" value="Unassembled WGS sequence"/>
</dbReference>
<dbReference type="Gene3D" id="1.20.1250.20">
    <property type="entry name" value="MFS general substrate transporter like domains"/>
    <property type="match status" value="1"/>
</dbReference>
<organism evidence="8 9">
    <name type="scientific">Protea cynaroides</name>
    <dbReference type="NCBI Taxonomy" id="273540"/>
    <lineage>
        <taxon>Eukaryota</taxon>
        <taxon>Viridiplantae</taxon>
        <taxon>Streptophyta</taxon>
        <taxon>Embryophyta</taxon>
        <taxon>Tracheophyta</taxon>
        <taxon>Spermatophyta</taxon>
        <taxon>Magnoliopsida</taxon>
        <taxon>Proteales</taxon>
        <taxon>Proteaceae</taxon>
        <taxon>Protea</taxon>
    </lineage>
</organism>
<evidence type="ECO:0000259" key="7">
    <source>
        <dbReference type="PROSITE" id="PS50850"/>
    </source>
</evidence>
<dbReference type="PANTHER" id="PTHR11662">
    <property type="entry name" value="SOLUTE CARRIER FAMILY 17"/>
    <property type="match status" value="1"/>
</dbReference>
<evidence type="ECO:0000313" key="9">
    <source>
        <dbReference type="Proteomes" id="UP001141806"/>
    </source>
</evidence>
<evidence type="ECO:0000256" key="4">
    <source>
        <dbReference type="ARBA" id="ARBA00023136"/>
    </source>
</evidence>
<dbReference type="Pfam" id="PF07690">
    <property type="entry name" value="MFS_1"/>
    <property type="match status" value="1"/>
</dbReference>